<dbReference type="Pfam" id="PF06904">
    <property type="entry name" value="Extensin-like_C"/>
    <property type="match status" value="2"/>
</dbReference>
<accession>V5SDH5</accession>
<reference evidence="4 5" key="1">
    <citation type="journal article" date="2014" name="Genome Announc.">
        <title>Complete Genome Sequence of Hyphomicrobium nitrativorans Strain NL23, a Denitrifying Bacterium Isolated from Biofilm of a Methanol-Fed Denitrification System Treating Seawater at the Montreal Biodome.</title>
        <authorList>
            <person name="Martineau C."/>
            <person name="Villeneuve C."/>
            <person name="Mauffrey F."/>
            <person name="Villemur R."/>
        </authorList>
    </citation>
    <scope>NUCLEOTIDE SEQUENCE [LARGE SCALE GENOMIC DNA]</scope>
    <source>
        <strain evidence="4">NL23</strain>
    </source>
</reference>
<name>V5SDH5_9HYPH</name>
<dbReference type="RefSeq" id="WP_023787231.1">
    <property type="nucleotide sequence ID" value="NC_022997.1"/>
</dbReference>
<feature type="region of interest" description="Disordered" evidence="1">
    <location>
        <begin position="60"/>
        <end position="158"/>
    </location>
</feature>
<organism evidence="4 5">
    <name type="scientific">Hyphomicrobium nitrativorans NL23</name>
    <dbReference type="NCBI Taxonomy" id="1029756"/>
    <lineage>
        <taxon>Bacteria</taxon>
        <taxon>Pseudomonadati</taxon>
        <taxon>Pseudomonadota</taxon>
        <taxon>Alphaproteobacteria</taxon>
        <taxon>Hyphomicrobiales</taxon>
        <taxon>Hyphomicrobiaceae</taxon>
        <taxon>Hyphomicrobium</taxon>
    </lineage>
</organism>
<proteinExistence type="predicted"/>
<dbReference type="OrthoDB" id="9809788at2"/>
<evidence type="ECO:0000313" key="4">
    <source>
        <dbReference type="EMBL" id="AHB48542.1"/>
    </source>
</evidence>
<evidence type="ECO:0000256" key="1">
    <source>
        <dbReference type="SAM" id="MobiDB-lite"/>
    </source>
</evidence>
<dbReference type="EMBL" id="CP006912">
    <property type="protein sequence ID" value="AHB48542.1"/>
    <property type="molecule type" value="Genomic_DNA"/>
</dbReference>
<dbReference type="KEGG" id="hni:W911_09310"/>
<dbReference type="STRING" id="1029756.W911_09310"/>
<feature type="signal peptide" evidence="2">
    <location>
        <begin position="1"/>
        <end position="29"/>
    </location>
</feature>
<keyword evidence="5" id="KW-1185">Reference proteome</keyword>
<keyword evidence="2" id="KW-0732">Signal</keyword>
<evidence type="ECO:0000259" key="3">
    <source>
        <dbReference type="Pfam" id="PF06904"/>
    </source>
</evidence>
<feature type="region of interest" description="Disordered" evidence="1">
    <location>
        <begin position="352"/>
        <end position="407"/>
    </location>
</feature>
<dbReference type="AlphaFoldDB" id="V5SDH5"/>
<gene>
    <name evidence="4" type="ORF">W911_09310</name>
</gene>
<sequence>MSPKPAPIRRLRPLIAIFGACGLPFAAMANDGSFAGSVTSAFETIVIDATKAAAQAKAAAQNAMGSGKKKRKSRSNQEKAAEDPIVSEIELPVRKPRPVYGKAPEQPAAPPPAAAPTEKAAAPAPAKPAGKSAIAADPKAEPAPKAAEPAKKPNPNEWPAEDVELARARCTQLLKGLDVVTVPEPPMRKGDCGAHAPVRLISIGKSPEVSVSPPAVVSCDMVVALHKWITEDIQPLAKRHLGAEVIKMESMSDYSCRMAYGRVGNKLSEHGKANALDIRGFMTRKGKTAEVLAGWGPNRRDIAREIVATKLAAEKAAAAKAAAEKSAAEAAAQAEAVAAGKPIPRATLVEGLPKETDKTNPLAKQAALHLGGPEADPGAGKNAKNKKSADKKRRKQRRGELDPAIQAALPAERAPARDNTARFLYAAHDSACKIFGTTLGPEANEAHRNHFHVDMAPRKFKKICR</sequence>
<dbReference type="PATRIC" id="fig|1029756.8.peg.1941"/>
<feature type="compositionally biased region" description="Basic residues" evidence="1">
    <location>
        <begin position="383"/>
        <end position="397"/>
    </location>
</feature>
<feature type="compositionally biased region" description="Low complexity" evidence="1">
    <location>
        <begin position="115"/>
        <end position="157"/>
    </location>
</feature>
<dbReference type="Proteomes" id="UP000018542">
    <property type="component" value="Chromosome"/>
</dbReference>
<protein>
    <submittedName>
        <fullName evidence="4">Extensin</fullName>
    </submittedName>
</protein>
<dbReference type="HOGENOM" id="CLU_587633_0_0_5"/>
<feature type="chain" id="PRO_5004740553" evidence="2">
    <location>
        <begin position="30"/>
        <end position="465"/>
    </location>
</feature>
<feature type="domain" description="Extensin-like C-terminal" evidence="3">
    <location>
        <begin position="417"/>
        <end position="465"/>
    </location>
</feature>
<dbReference type="InterPro" id="IPR009683">
    <property type="entry name" value="Extensin-like_C"/>
</dbReference>
<evidence type="ECO:0000313" key="5">
    <source>
        <dbReference type="Proteomes" id="UP000018542"/>
    </source>
</evidence>
<feature type="domain" description="Extensin-like C-terminal" evidence="3">
    <location>
        <begin position="169"/>
        <end position="307"/>
    </location>
</feature>
<evidence type="ECO:0000256" key="2">
    <source>
        <dbReference type="SAM" id="SignalP"/>
    </source>
</evidence>